<dbReference type="VEuPathDB" id="CryptoDB:Vbra_18574"/>
<evidence type="ECO:0000313" key="2">
    <source>
        <dbReference type="Proteomes" id="UP000041254"/>
    </source>
</evidence>
<reference evidence="1 2" key="1">
    <citation type="submission" date="2014-11" db="EMBL/GenBank/DDBJ databases">
        <authorList>
            <person name="Zhu J."/>
            <person name="Qi W."/>
            <person name="Song R."/>
        </authorList>
    </citation>
    <scope>NUCLEOTIDE SEQUENCE [LARGE SCALE GENOMIC DNA]</scope>
</reference>
<dbReference type="InParanoid" id="A0A0G4GS73"/>
<protein>
    <submittedName>
        <fullName evidence="1">Uncharacterized protein</fullName>
    </submittedName>
</protein>
<dbReference type="Proteomes" id="UP000041254">
    <property type="component" value="Unassembled WGS sequence"/>
</dbReference>
<keyword evidence="2" id="KW-1185">Reference proteome</keyword>
<evidence type="ECO:0000313" key="1">
    <source>
        <dbReference type="EMBL" id="CEM33465.1"/>
    </source>
</evidence>
<name>A0A0G4GS73_VITBC</name>
<gene>
    <name evidence="1" type="ORF">Vbra_18574</name>
</gene>
<dbReference type="AlphaFoldDB" id="A0A0G4GS73"/>
<organism evidence="1 2">
    <name type="scientific">Vitrella brassicaformis (strain CCMP3155)</name>
    <dbReference type="NCBI Taxonomy" id="1169540"/>
    <lineage>
        <taxon>Eukaryota</taxon>
        <taxon>Sar</taxon>
        <taxon>Alveolata</taxon>
        <taxon>Colpodellida</taxon>
        <taxon>Vitrellaceae</taxon>
        <taxon>Vitrella</taxon>
    </lineage>
</organism>
<accession>A0A0G4GS73</accession>
<dbReference type="EMBL" id="CDMY01000782">
    <property type="protein sequence ID" value="CEM33465.1"/>
    <property type="molecule type" value="Genomic_DNA"/>
</dbReference>
<sequence>MAATGGTIDDDCMALRLLRAALGDDLTRRRVVLFIIPTRLQAAAAQKTRGQLATAIGRDVNDKSLEWGRWVLSGPDSPLQVGRGPASDVKLDDCDHLVVLPEPCSTSHSAGTSGSWSDGRCRRREGVDFFMAGDQSTTAKDRDALQL</sequence>
<proteinExistence type="predicted"/>